<reference evidence="2 3" key="1">
    <citation type="submission" date="2011-06" db="EMBL/GenBank/DDBJ databases">
        <title>The Genome Sequence of Fusarium oxysporum FOSC 3-a.</title>
        <authorList>
            <consortium name="The Broad Institute Genome Sequencing Platform"/>
            <person name="Ma L.-J."/>
            <person name="Gale L.R."/>
            <person name="Schwartz D.C."/>
            <person name="Zhou S."/>
            <person name="Corby-Kistler H."/>
            <person name="Young S.K."/>
            <person name="Zeng Q."/>
            <person name="Gargeya S."/>
            <person name="Fitzgerald M."/>
            <person name="Haas B."/>
            <person name="Abouelleil A."/>
            <person name="Alvarado L."/>
            <person name="Arachchi H.M."/>
            <person name="Berlin A."/>
            <person name="Brown A."/>
            <person name="Chapman S.B."/>
            <person name="Chen Z."/>
            <person name="Dunbar C."/>
            <person name="Freedman E."/>
            <person name="Gearin G."/>
            <person name="Gellesch M."/>
            <person name="Goldberg J."/>
            <person name="Griggs A."/>
            <person name="Gujja S."/>
            <person name="Heiman D."/>
            <person name="Howarth C."/>
            <person name="Larson L."/>
            <person name="Lui A."/>
            <person name="MacDonald P.J.P."/>
            <person name="Mehta T."/>
            <person name="Montmayeur A."/>
            <person name="Murphy C."/>
            <person name="Neiman D."/>
            <person name="Pearson M."/>
            <person name="Priest M."/>
            <person name="Roberts A."/>
            <person name="Saif S."/>
            <person name="Shea T."/>
            <person name="Shenoy N."/>
            <person name="Sisk P."/>
            <person name="Stolte C."/>
            <person name="Sykes S."/>
            <person name="Wortman J."/>
            <person name="Nusbaum C."/>
            <person name="Birren B."/>
        </authorList>
    </citation>
    <scope>NUCLEOTIDE SEQUENCE [LARGE SCALE GENOMIC DNA]</scope>
    <source>
        <strain evidence="3">FOSC 3-a</strain>
    </source>
</reference>
<dbReference type="EMBL" id="JH717841">
    <property type="protein sequence ID" value="EWY95428.1"/>
    <property type="molecule type" value="Genomic_DNA"/>
</dbReference>
<proteinExistence type="predicted"/>
<evidence type="ECO:0000256" key="1">
    <source>
        <dbReference type="SAM" id="MobiDB-lite"/>
    </source>
</evidence>
<dbReference type="AlphaFoldDB" id="W9IKI5"/>
<gene>
    <name evidence="2" type="ORF">FOYG_04483</name>
</gene>
<organism evidence="2 3">
    <name type="scientific">Fusarium oxysporum NRRL 32931</name>
    <dbReference type="NCBI Taxonomy" id="660029"/>
    <lineage>
        <taxon>Eukaryota</taxon>
        <taxon>Fungi</taxon>
        <taxon>Dikarya</taxon>
        <taxon>Ascomycota</taxon>
        <taxon>Pezizomycotina</taxon>
        <taxon>Sordariomycetes</taxon>
        <taxon>Hypocreomycetidae</taxon>
        <taxon>Hypocreales</taxon>
        <taxon>Nectriaceae</taxon>
        <taxon>Fusarium</taxon>
        <taxon>Fusarium oxysporum species complex</taxon>
    </lineage>
</organism>
<feature type="region of interest" description="Disordered" evidence="1">
    <location>
        <begin position="38"/>
        <end position="73"/>
    </location>
</feature>
<dbReference type="Proteomes" id="UP000030753">
    <property type="component" value="Unassembled WGS sequence"/>
</dbReference>
<protein>
    <submittedName>
        <fullName evidence="2">Uncharacterized protein</fullName>
    </submittedName>
</protein>
<sequence>MERLWLERMRGLVTSWDGVLVKSVVAWGECEDEPLIYPNQGRQKEEVRPRPKARYKLGSPGKGRYMQSKGDGT</sequence>
<evidence type="ECO:0000313" key="2">
    <source>
        <dbReference type="EMBL" id="EWY95428.1"/>
    </source>
</evidence>
<dbReference type="HOGENOM" id="CLU_2704849_0_0_1"/>
<accession>W9IKI5</accession>
<evidence type="ECO:0000313" key="3">
    <source>
        <dbReference type="Proteomes" id="UP000030753"/>
    </source>
</evidence>
<name>W9IKI5_FUSOX</name>